<organism evidence="4 5">
    <name type="scientific">Drosophila willistoni</name>
    <name type="common">Fruit fly</name>
    <dbReference type="NCBI Taxonomy" id="7260"/>
    <lineage>
        <taxon>Eukaryota</taxon>
        <taxon>Metazoa</taxon>
        <taxon>Ecdysozoa</taxon>
        <taxon>Arthropoda</taxon>
        <taxon>Hexapoda</taxon>
        <taxon>Insecta</taxon>
        <taxon>Pterygota</taxon>
        <taxon>Neoptera</taxon>
        <taxon>Endopterygota</taxon>
        <taxon>Diptera</taxon>
        <taxon>Brachycera</taxon>
        <taxon>Muscomorpha</taxon>
        <taxon>Ephydroidea</taxon>
        <taxon>Drosophilidae</taxon>
        <taxon>Drosophila</taxon>
        <taxon>Sophophora</taxon>
    </lineage>
</organism>
<dbReference type="GO" id="GO:0005703">
    <property type="term" value="C:polytene chromosome puff"/>
    <property type="evidence" value="ECO:0007669"/>
    <property type="project" value="EnsemblMetazoa"/>
</dbReference>
<dbReference type="PANTHER" id="PTHR46664">
    <property type="entry name" value="ATM INTERACTOR"/>
    <property type="match status" value="1"/>
</dbReference>
<feature type="domain" description="C2H2-type" evidence="3">
    <location>
        <begin position="126"/>
        <end position="155"/>
    </location>
</feature>
<feature type="region of interest" description="Disordered" evidence="2">
    <location>
        <begin position="252"/>
        <end position="283"/>
    </location>
</feature>
<dbReference type="Gene3D" id="3.30.160.60">
    <property type="entry name" value="Classic Zinc Finger"/>
    <property type="match status" value="1"/>
</dbReference>
<dbReference type="SMART" id="SM00355">
    <property type="entry name" value="ZnF_C2H2"/>
    <property type="match status" value="4"/>
</dbReference>
<dbReference type="KEGG" id="dwi:6646075"/>
<dbReference type="InParanoid" id="B4N6C0"/>
<dbReference type="PROSITE" id="PS00028">
    <property type="entry name" value="ZINC_FINGER_C2H2_1"/>
    <property type="match status" value="2"/>
</dbReference>
<keyword evidence="5" id="KW-1185">Reference proteome</keyword>
<dbReference type="GO" id="GO:0007088">
    <property type="term" value="P:regulation of mitotic nuclear division"/>
    <property type="evidence" value="ECO:0007669"/>
    <property type="project" value="EnsemblMetazoa"/>
</dbReference>
<dbReference type="OMA" id="YTQTRWL"/>
<dbReference type="GO" id="GO:0000976">
    <property type="term" value="F:transcription cis-regulatory region binding"/>
    <property type="evidence" value="ECO:0007669"/>
    <property type="project" value="InterPro"/>
</dbReference>
<evidence type="ECO:0000313" key="5">
    <source>
        <dbReference type="Proteomes" id="UP000007798"/>
    </source>
</evidence>
<dbReference type="GO" id="GO:0045944">
    <property type="term" value="P:positive regulation of transcription by RNA polymerase II"/>
    <property type="evidence" value="ECO:0007669"/>
    <property type="project" value="EnsemblMetazoa"/>
</dbReference>
<proteinExistence type="predicted"/>
<dbReference type="eggNOG" id="KOG1721">
    <property type="taxonomic scope" value="Eukaryota"/>
</dbReference>
<feature type="domain" description="C2H2-type" evidence="3">
    <location>
        <begin position="103"/>
        <end position="126"/>
    </location>
</feature>
<dbReference type="PhylomeDB" id="B4N6C0"/>
<gene>
    <name evidence="4" type="primary">Dwil\GK18030</name>
    <name evidence="4" type="ORF">Dwil_GK18030</name>
</gene>
<dbReference type="Pfam" id="PF13894">
    <property type="entry name" value="zf-C2H2_4"/>
    <property type="match status" value="1"/>
</dbReference>
<accession>B4N6C0</accession>
<keyword evidence="1" id="KW-0863">Zinc-finger</keyword>
<evidence type="ECO:0000313" key="4">
    <source>
        <dbReference type="EMBL" id="EDW79909.1"/>
    </source>
</evidence>
<dbReference type="PROSITE" id="PS50157">
    <property type="entry name" value="ZINC_FINGER_C2H2_2"/>
    <property type="match status" value="2"/>
</dbReference>
<dbReference type="GO" id="GO:0005705">
    <property type="term" value="C:polytene chromosome interband"/>
    <property type="evidence" value="ECO:0007669"/>
    <property type="project" value="EnsemblMetazoa"/>
</dbReference>
<dbReference type="STRING" id="7260.B4N6C0"/>
<dbReference type="GO" id="GO:0008270">
    <property type="term" value="F:zinc ion binding"/>
    <property type="evidence" value="ECO:0007669"/>
    <property type="project" value="UniProtKB-KW"/>
</dbReference>
<dbReference type="EMBL" id="CH964154">
    <property type="protein sequence ID" value="EDW79909.1"/>
    <property type="molecule type" value="Genomic_DNA"/>
</dbReference>
<name>B4N6C0_DROWI</name>
<dbReference type="GO" id="GO:0005634">
    <property type="term" value="C:nucleus"/>
    <property type="evidence" value="ECO:0007669"/>
    <property type="project" value="EnsemblMetazoa"/>
</dbReference>
<keyword evidence="1" id="KW-0479">Metal-binding</keyword>
<dbReference type="FunCoup" id="B4N6C0">
    <property type="interactions" value="148"/>
</dbReference>
<dbReference type="GO" id="GO:0007552">
    <property type="term" value="P:metamorphosis"/>
    <property type="evidence" value="ECO:0007669"/>
    <property type="project" value="EnsemblMetazoa"/>
</dbReference>
<keyword evidence="1" id="KW-0862">Zinc</keyword>
<dbReference type="HOGENOM" id="CLU_674886_0_0_1"/>
<dbReference type="GO" id="GO:1990047">
    <property type="term" value="C:spindle matrix"/>
    <property type="evidence" value="ECO:0007669"/>
    <property type="project" value="EnsemblMetazoa"/>
</dbReference>
<dbReference type="GO" id="GO:0000981">
    <property type="term" value="F:DNA-binding transcription factor activity, RNA polymerase II-specific"/>
    <property type="evidence" value="ECO:0007669"/>
    <property type="project" value="TreeGrafter"/>
</dbReference>
<dbReference type="InterPro" id="IPR013087">
    <property type="entry name" value="Znf_C2H2_type"/>
</dbReference>
<protein>
    <recommendedName>
        <fullName evidence="3">C2H2-type domain-containing protein</fullName>
    </recommendedName>
</protein>
<dbReference type="InterPro" id="IPR055303">
    <property type="entry name" value="ATMIN"/>
</dbReference>
<evidence type="ECO:0000256" key="2">
    <source>
        <dbReference type="SAM" id="MobiDB-lite"/>
    </source>
</evidence>
<evidence type="ECO:0000259" key="3">
    <source>
        <dbReference type="PROSITE" id="PS50157"/>
    </source>
</evidence>
<evidence type="ECO:0000256" key="1">
    <source>
        <dbReference type="PROSITE-ProRule" id="PRU00042"/>
    </source>
</evidence>
<reference evidence="4 5" key="1">
    <citation type="journal article" date="2007" name="Nature">
        <title>Evolution of genes and genomes on the Drosophila phylogeny.</title>
        <authorList>
            <consortium name="Drosophila 12 Genomes Consortium"/>
            <person name="Clark A.G."/>
            <person name="Eisen M.B."/>
            <person name="Smith D.R."/>
            <person name="Bergman C.M."/>
            <person name="Oliver B."/>
            <person name="Markow T.A."/>
            <person name="Kaufman T.C."/>
            <person name="Kellis M."/>
            <person name="Gelbart W."/>
            <person name="Iyer V.N."/>
            <person name="Pollard D.A."/>
            <person name="Sackton T.B."/>
            <person name="Larracuente A.M."/>
            <person name="Singh N.D."/>
            <person name="Abad J.P."/>
            <person name="Abt D.N."/>
            <person name="Adryan B."/>
            <person name="Aguade M."/>
            <person name="Akashi H."/>
            <person name="Anderson W.W."/>
            <person name="Aquadro C.F."/>
            <person name="Ardell D.H."/>
            <person name="Arguello R."/>
            <person name="Artieri C.G."/>
            <person name="Barbash D.A."/>
            <person name="Barker D."/>
            <person name="Barsanti P."/>
            <person name="Batterham P."/>
            <person name="Batzoglou S."/>
            <person name="Begun D."/>
            <person name="Bhutkar A."/>
            <person name="Blanco E."/>
            <person name="Bosak S.A."/>
            <person name="Bradley R.K."/>
            <person name="Brand A.D."/>
            <person name="Brent M.R."/>
            <person name="Brooks A.N."/>
            <person name="Brown R.H."/>
            <person name="Butlin R.K."/>
            <person name="Caggese C."/>
            <person name="Calvi B.R."/>
            <person name="Bernardo de Carvalho A."/>
            <person name="Caspi A."/>
            <person name="Castrezana S."/>
            <person name="Celniker S.E."/>
            <person name="Chang J.L."/>
            <person name="Chapple C."/>
            <person name="Chatterji S."/>
            <person name="Chinwalla A."/>
            <person name="Civetta A."/>
            <person name="Clifton S.W."/>
            <person name="Comeron J.M."/>
            <person name="Costello J.C."/>
            <person name="Coyne J.A."/>
            <person name="Daub J."/>
            <person name="David R.G."/>
            <person name="Delcher A.L."/>
            <person name="Delehaunty K."/>
            <person name="Do C.B."/>
            <person name="Ebling H."/>
            <person name="Edwards K."/>
            <person name="Eickbush T."/>
            <person name="Evans J.D."/>
            <person name="Filipski A."/>
            <person name="Findeiss S."/>
            <person name="Freyhult E."/>
            <person name="Fulton L."/>
            <person name="Fulton R."/>
            <person name="Garcia A.C."/>
            <person name="Gardiner A."/>
            <person name="Garfield D.A."/>
            <person name="Garvin B.E."/>
            <person name="Gibson G."/>
            <person name="Gilbert D."/>
            <person name="Gnerre S."/>
            <person name="Godfrey J."/>
            <person name="Good R."/>
            <person name="Gotea V."/>
            <person name="Gravely B."/>
            <person name="Greenberg A.J."/>
            <person name="Griffiths-Jones S."/>
            <person name="Gross S."/>
            <person name="Guigo R."/>
            <person name="Gustafson E.A."/>
            <person name="Haerty W."/>
            <person name="Hahn M.W."/>
            <person name="Halligan D.L."/>
            <person name="Halpern A.L."/>
            <person name="Halter G.M."/>
            <person name="Han M.V."/>
            <person name="Heger A."/>
            <person name="Hillier L."/>
            <person name="Hinrichs A.S."/>
            <person name="Holmes I."/>
            <person name="Hoskins R.A."/>
            <person name="Hubisz M.J."/>
            <person name="Hultmark D."/>
            <person name="Huntley M.A."/>
            <person name="Jaffe D.B."/>
            <person name="Jagadeeshan S."/>
            <person name="Jeck W.R."/>
            <person name="Johnson J."/>
            <person name="Jones C.D."/>
            <person name="Jordan W.C."/>
            <person name="Karpen G.H."/>
            <person name="Kataoka E."/>
            <person name="Keightley P.D."/>
            <person name="Kheradpour P."/>
            <person name="Kirkness E.F."/>
            <person name="Koerich L.B."/>
            <person name="Kristiansen K."/>
            <person name="Kudrna D."/>
            <person name="Kulathinal R.J."/>
            <person name="Kumar S."/>
            <person name="Kwok R."/>
            <person name="Lander E."/>
            <person name="Langley C.H."/>
            <person name="Lapoint R."/>
            <person name="Lazzaro B.P."/>
            <person name="Lee S.J."/>
            <person name="Levesque L."/>
            <person name="Li R."/>
            <person name="Lin C.F."/>
            <person name="Lin M.F."/>
            <person name="Lindblad-Toh K."/>
            <person name="Llopart A."/>
            <person name="Long M."/>
            <person name="Low L."/>
            <person name="Lozovsky E."/>
            <person name="Lu J."/>
            <person name="Luo M."/>
            <person name="Machado C.A."/>
            <person name="Makalowski W."/>
            <person name="Marzo M."/>
            <person name="Matsuda M."/>
            <person name="Matzkin L."/>
            <person name="McAllister B."/>
            <person name="McBride C.S."/>
            <person name="McKernan B."/>
            <person name="McKernan K."/>
            <person name="Mendez-Lago M."/>
            <person name="Minx P."/>
            <person name="Mollenhauer M.U."/>
            <person name="Montooth K."/>
            <person name="Mount S.M."/>
            <person name="Mu X."/>
            <person name="Myers E."/>
            <person name="Negre B."/>
            <person name="Newfeld S."/>
            <person name="Nielsen R."/>
            <person name="Noor M.A."/>
            <person name="O'Grady P."/>
            <person name="Pachter L."/>
            <person name="Papaceit M."/>
            <person name="Parisi M.J."/>
            <person name="Parisi M."/>
            <person name="Parts L."/>
            <person name="Pedersen J.S."/>
            <person name="Pesole G."/>
            <person name="Phillippy A.M."/>
            <person name="Ponting C.P."/>
            <person name="Pop M."/>
            <person name="Porcelli D."/>
            <person name="Powell J.R."/>
            <person name="Prohaska S."/>
            <person name="Pruitt K."/>
            <person name="Puig M."/>
            <person name="Quesneville H."/>
            <person name="Ram K.R."/>
            <person name="Rand D."/>
            <person name="Rasmussen M.D."/>
            <person name="Reed L.K."/>
            <person name="Reenan R."/>
            <person name="Reily A."/>
            <person name="Remington K.A."/>
            <person name="Rieger T.T."/>
            <person name="Ritchie M.G."/>
            <person name="Robin C."/>
            <person name="Rogers Y.H."/>
            <person name="Rohde C."/>
            <person name="Rozas J."/>
            <person name="Rubenfield M.J."/>
            <person name="Ruiz A."/>
            <person name="Russo S."/>
            <person name="Salzberg S.L."/>
            <person name="Sanchez-Gracia A."/>
            <person name="Saranga D.J."/>
            <person name="Sato H."/>
            <person name="Schaeffer S.W."/>
            <person name="Schatz M.C."/>
            <person name="Schlenke T."/>
            <person name="Schwartz R."/>
            <person name="Segarra C."/>
            <person name="Singh R.S."/>
            <person name="Sirot L."/>
            <person name="Sirota M."/>
            <person name="Sisneros N.B."/>
            <person name="Smith C.D."/>
            <person name="Smith T.F."/>
            <person name="Spieth J."/>
            <person name="Stage D.E."/>
            <person name="Stark A."/>
            <person name="Stephan W."/>
            <person name="Strausberg R.L."/>
            <person name="Strempel S."/>
            <person name="Sturgill D."/>
            <person name="Sutton G."/>
            <person name="Sutton G.G."/>
            <person name="Tao W."/>
            <person name="Teichmann S."/>
            <person name="Tobari Y.N."/>
            <person name="Tomimura Y."/>
            <person name="Tsolas J.M."/>
            <person name="Valente V.L."/>
            <person name="Venter E."/>
            <person name="Venter J.C."/>
            <person name="Vicario S."/>
            <person name="Vieira F.G."/>
            <person name="Vilella A.J."/>
            <person name="Villasante A."/>
            <person name="Walenz B."/>
            <person name="Wang J."/>
            <person name="Wasserman M."/>
            <person name="Watts T."/>
            <person name="Wilson D."/>
            <person name="Wilson R.K."/>
            <person name="Wing R.A."/>
            <person name="Wolfner M.F."/>
            <person name="Wong A."/>
            <person name="Wong G.K."/>
            <person name="Wu C.I."/>
            <person name="Wu G."/>
            <person name="Yamamoto D."/>
            <person name="Yang H.P."/>
            <person name="Yang S.P."/>
            <person name="Yorke J.A."/>
            <person name="Yoshida K."/>
            <person name="Zdobnov E."/>
            <person name="Zhang P."/>
            <person name="Zhang Y."/>
            <person name="Zimin A.V."/>
            <person name="Baldwin J."/>
            <person name="Abdouelleil A."/>
            <person name="Abdulkadir J."/>
            <person name="Abebe A."/>
            <person name="Abera B."/>
            <person name="Abreu J."/>
            <person name="Acer S.C."/>
            <person name="Aftuck L."/>
            <person name="Alexander A."/>
            <person name="An P."/>
            <person name="Anderson E."/>
            <person name="Anderson S."/>
            <person name="Arachi H."/>
            <person name="Azer M."/>
            <person name="Bachantsang P."/>
            <person name="Barry A."/>
            <person name="Bayul T."/>
            <person name="Berlin A."/>
            <person name="Bessette D."/>
            <person name="Bloom T."/>
            <person name="Blye J."/>
            <person name="Boguslavskiy L."/>
            <person name="Bonnet C."/>
            <person name="Boukhgalter B."/>
            <person name="Bourzgui I."/>
            <person name="Brown A."/>
            <person name="Cahill P."/>
            <person name="Channer S."/>
            <person name="Cheshatsang Y."/>
            <person name="Chuda L."/>
            <person name="Citroen M."/>
            <person name="Collymore A."/>
            <person name="Cooke P."/>
            <person name="Costello M."/>
            <person name="D'Aco K."/>
            <person name="Daza R."/>
            <person name="De Haan G."/>
            <person name="DeGray S."/>
            <person name="DeMaso C."/>
            <person name="Dhargay N."/>
            <person name="Dooley K."/>
            <person name="Dooley E."/>
            <person name="Doricent M."/>
            <person name="Dorje P."/>
            <person name="Dorjee K."/>
            <person name="Dupes A."/>
            <person name="Elong R."/>
            <person name="Falk J."/>
            <person name="Farina A."/>
            <person name="Faro S."/>
            <person name="Ferguson D."/>
            <person name="Fisher S."/>
            <person name="Foley C.D."/>
            <person name="Franke A."/>
            <person name="Friedrich D."/>
            <person name="Gadbois L."/>
            <person name="Gearin G."/>
            <person name="Gearin C.R."/>
            <person name="Giannoukos G."/>
            <person name="Goode T."/>
            <person name="Graham J."/>
            <person name="Grandbois E."/>
            <person name="Grewal S."/>
            <person name="Gyaltsen K."/>
            <person name="Hafez N."/>
            <person name="Hagos B."/>
            <person name="Hall J."/>
            <person name="Henson C."/>
            <person name="Hollinger A."/>
            <person name="Honan T."/>
            <person name="Huard M.D."/>
            <person name="Hughes L."/>
            <person name="Hurhula B."/>
            <person name="Husby M.E."/>
            <person name="Kamat A."/>
            <person name="Kanga B."/>
            <person name="Kashin S."/>
            <person name="Khazanovich D."/>
            <person name="Kisner P."/>
            <person name="Lance K."/>
            <person name="Lara M."/>
            <person name="Lee W."/>
            <person name="Lennon N."/>
            <person name="Letendre F."/>
            <person name="LeVine R."/>
            <person name="Lipovsky A."/>
            <person name="Liu X."/>
            <person name="Liu J."/>
            <person name="Liu S."/>
            <person name="Lokyitsang T."/>
            <person name="Lokyitsang Y."/>
            <person name="Lubonja R."/>
            <person name="Lui A."/>
            <person name="MacDonald P."/>
            <person name="Magnisalis V."/>
            <person name="Maru K."/>
            <person name="Matthews C."/>
            <person name="McCusker W."/>
            <person name="McDonough S."/>
            <person name="Mehta T."/>
            <person name="Meldrim J."/>
            <person name="Meneus L."/>
            <person name="Mihai O."/>
            <person name="Mihalev A."/>
            <person name="Mihova T."/>
            <person name="Mittelman R."/>
            <person name="Mlenga V."/>
            <person name="Montmayeur A."/>
            <person name="Mulrain L."/>
            <person name="Navidi A."/>
            <person name="Naylor J."/>
            <person name="Negash T."/>
            <person name="Nguyen T."/>
            <person name="Nguyen N."/>
            <person name="Nicol R."/>
            <person name="Norbu C."/>
            <person name="Norbu N."/>
            <person name="Novod N."/>
            <person name="O'Neill B."/>
            <person name="Osman S."/>
            <person name="Markiewicz E."/>
            <person name="Oyono O.L."/>
            <person name="Patti C."/>
            <person name="Phunkhang P."/>
            <person name="Pierre F."/>
            <person name="Priest M."/>
            <person name="Raghuraman S."/>
            <person name="Rege F."/>
            <person name="Reyes R."/>
            <person name="Rise C."/>
            <person name="Rogov P."/>
            <person name="Ross K."/>
            <person name="Ryan E."/>
            <person name="Settipalli S."/>
            <person name="Shea T."/>
            <person name="Sherpa N."/>
            <person name="Shi L."/>
            <person name="Shih D."/>
            <person name="Sparrow T."/>
            <person name="Spaulding J."/>
            <person name="Stalker J."/>
            <person name="Stange-Thomann N."/>
            <person name="Stavropoulos S."/>
            <person name="Stone C."/>
            <person name="Strader C."/>
            <person name="Tesfaye S."/>
            <person name="Thomson T."/>
            <person name="Thoulutsang Y."/>
            <person name="Thoulutsang D."/>
            <person name="Topham K."/>
            <person name="Topping I."/>
            <person name="Tsamla T."/>
            <person name="Vassiliev H."/>
            <person name="Vo A."/>
            <person name="Wangchuk T."/>
            <person name="Wangdi T."/>
            <person name="Weiand M."/>
            <person name="Wilkinson J."/>
            <person name="Wilson A."/>
            <person name="Yadav S."/>
            <person name="Young G."/>
            <person name="Yu Q."/>
            <person name="Zembek L."/>
            <person name="Zhong D."/>
            <person name="Zimmer A."/>
            <person name="Zwirko Z."/>
            <person name="Jaffe D.B."/>
            <person name="Alvarez P."/>
            <person name="Brockman W."/>
            <person name="Butler J."/>
            <person name="Chin C."/>
            <person name="Gnerre S."/>
            <person name="Grabherr M."/>
            <person name="Kleber M."/>
            <person name="Mauceli E."/>
            <person name="MacCallum I."/>
        </authorList>
    </citation>
    <scope>NUCLEOTIDE SEQUENCE [LARGE SCALE GENOMIC DNA]</scope>
    <source>
        <strain evidence="5">Tucson 14030-0811.24</strain>
    </source>
</reference>
<dbReference type="Proteomes" id="UP000007798">
    <property type="component" value="Unassembled WGS sequence"/>
</dbReference>
<dbReference type="AlphaFoldDB" id="B4N6C0"/>
<dbReference type="PANTHER" id="PTHR46664:SF1">
    <property type="entry name" value="ATM INTERACTOR"/>
    <property type="match status" value="1"/>
</dbReference>
<dbReference type="OrthoDB" id="6354171at2759"/>
<sequence>MPLTKRYTPNISDLLPEREYRCELCGNQVFHNLSHYQLHLRRRHKVETTALDNNRPSASDPTITFHCPVEPCLYHSERVGGRSFTSIRLLRQHYQKCHLDKKLICENCGERFLLQRHLEKHQCAEHKCPVCELTYNSKAGLRTHMRRKNHILSKDGEEEDEPRPEKVAIPTQKTWTKTNSNQFLKTSQCPTTDMIQQIIPIYCYIPSVEIANSEQPQLERLDMETQTESVDPFGMDMKNEVLPPLLRHNIQTQTPDTKENQGTMTDTATESQSTNTYPPSSYEHSTVQTRDELFALQTSAFTHMHTQTCDELLEELCLSNIQTQTHWPDAGDGLYNTQHTQTCDEMLDELLENFQSSAYTQTKWLDWQETEESNGNIDLNGQ</sequence>